<reference evidence="3 4" key="1">
    <citation type="submission" date="2023-07" db="EMBL/GenBank/DDBJ databases">
        <title>Sequencing the genomes of 1000 actinobacteria strains.</title>
        <authorList>
            <person name="Klenk H.-P."/>
        </authorList>
    </citation>
    <scope>NUCLEOTIDE SEQUENCE [LARGE SCALE GENOMIC DNA]</scope>
    <source>
        <strain evidence="3 4">DSM 44388</strain>
    </source>
</reference>
<feature type="region of interest" description="Disordered" evidence="1">
    <location>
        <begin position="1"/>
        <end position="25"/>
    </location>
</feature>
<keyword evidence="2" id="KW-0812">Transmembrane</keyword>
<feature type="transmembrane region" description="Helical" evidence="2">
    <location>
        <begin position="259"/>
        <end position="277"/>
    </location>
</feature>
<feature type="transmembrane region" description="Helical" evidence="2">
    <location>
        <begin position="105"/>
        <end position="128"/>
    </location>
</feature>
<feature type="transmembrane region" description="Helical" evidence="2">
    <location>
        <begin position="140"/>
        <end position="161"/>
    </location>
</feature>
<protein>
    <recommendedName>
        <fullName evidence="5">4-amino-4-deoxy-L-arabinose transferase-like glycosyltransferase</fullName>
    </recommendedName>
</protein>
<evidence type="ECO:0008006" key="5">
    <source>
        <dbReference type="Google" id="ProtNLM"/>
    </source>
</evidence>
<comment type="caution">
    <text evidence="3">The sequence shown here is derived from an EMBL/GenBank/DDBJ whole genome shotgun (WGS) entry which is preliminary data.</text>
</comment>
<organism evidence="3 4">
    <name type="scientific">Kineosporia succinea</name>
    <dbReference type="NCBI Taxonomy" id="84632"/>
    <lineage>
        <taxon>Bacteria</taxon>
        <taxon>Bacillati</taxon>
        <taxon>Actinomycetota</taxon>
        <taxon>Actinomycetes</taxon>
        <taxon>Kineosporiales</taxon>
        <taxon>Kineosporiaceae</taxon>
        <taxon>Kineosporia</taxon>
    </lineage>
</organism>
<evidence type="ECO:0000256" key="2">
    <source>
        <dbReference type="SAM" id="Phobius"/>
    </source>
</evidence>
<feature type="transmembrane region" description="Helical" evidence="2">
    <location>
        <begin position="229"/>
        <end position="247"/>
    </location>
</feature>
<dbReference type="Proteomes" id="UP001235712">
    <property type="component" value="Unassembled WGS sequence"/>
</dbReference>
<evidence type="ECO:0000256" key="1">
    <source>
        <dbReference type="SAM" id="MobiDB-lite"/>
    </source>
</evidence>
<dbReference type="RefSeq" id="WP_307240234.1">
    <property type="nucleotide sequence ID" value="NZ_JAUSQZ010000001.1"/>
</dbReference>
<keyword evidence="4" id="KW-1185">Reference proteome</keyword>
<accession>A0ABT9NZS8</accession>
<feature type="transmembrane region" description="Helical" evidence="2">
    <location>
        <begin position="173"/>
        <end position="192"/>
    </location>
</feature>
<proteinExistence type="predicted"/>
<sequence>MLRVFGAAPASERRPPGEPPGHSGRSREISLVAAAGLLAGIVATWPVVLHLPTRIPQDLQDPAYFVWQLGWLGHALRTDPAGLWTTNAFLGAENSLAYTDTMLGYAPFAALVSGTGGAVALYNILLILNSGAAFGGVYWLSRVLGAARAGALVGAVAFTFVPWRLGHERHLNVLSTGVLTLALAALAHGYGWRLTGERGEARPRWIIGGWLLAAWQLSLGFAVGLSFSYALALVLFLAVVLWLARGGRRPNWAVVRPTLIGGAVYGLVGIAMALPLLQVTRSFPTAVRTVGALNYHSPPVVGLITAPPESWLWGDLAEGWREGMQSPIEQTLLPGFVLLVLAALGLVSSRWSVPGRIALGAVAVLAALFALGTHAPFGGRLTFLLLFDHAPGWNSVRTSGRLILWVSLALALLAAGLVSRLTKQRLVPAVLAALIAVEGFGQVPTARVPEPPVKLSSLPGPVLVLPITRAGDYLVMAWSADDWPTIANGGSGYDPPYQAELRKRVETFPDAASVAYLRERGVKSVVLMPSDGTPWAEAASRPTEGLGVSVRPEGDSLVYRIEP</sequence>
<feature type="transmembrane region" description="Helical" evidence="2">
    <location>
        <begin position="29"/>
        <end position="48"/>
    </location>
</feature>
<feature type="transmembrane region" description="Helical" evidence="2">
    <location>
        <begin position="331"/>
        <end position="347"/>
    </location>
</feature>
<feature type="transmembrane region" description="Helical" evidence="2">
    <location>
        <begin position="359"/>
        <end position="379"/>
    </location>
</feature>
<evidence type="ECO:0000313" key="3">
    <source>
        <dbReference type="EMBL" id="MDP9825936.1"/>
    </source>
</evidence>
<keyword evidence="2" id="KW-0472">Membrane</keyword>
<keyword evidence="2" id="KW-1133">Transmembrane helix</keyword>
<feature type="transmembrane region" description="Helical" evidence="2">
    <location>
        <begin position="399"/>
        <end position="418"/>
    </location>
</feature>
<gene>
    <name evidence="3" type="ORF">J2S57_001685</name>
</gene>
<evidence type="ECO:0000313" key="4">
    <source>
        <dbReference type="Proteomes" id="UP001235712"/>
    </source>
</evidence>
<dbReference type="EMBL" id="JAUSQZ010000001">
    <property type="protein sequence ID" value="MDP9825936.1"/>
    <property type="molecule type" value="Genomic_DNA"/>
</dbReference>
<name>A0ABT9NZS8_9ACTN</name>